<organism evidence="2 3">
    <name type="scientific">Thermoflexibacter ruber</name>
    <dbReference type="NCBI Taxonomy" id="1003"/>
    <lineage>
        <taxon>Bacteria</taxon>
        <taxon>Pseudomonadati</taxon>
        <taxon>Bacteroidota</taxon>
        <taxon>Cytophagia</taxon>
        <taxon>Cytophagales</taxon>
        <taxon>Thermoflexibacteraceae</taxon>
        <taxon>Thermoflexibacter</taxon>
    </lineage>
</organism>
<accession>A0A1I2E0Y7</accession>
<protein>
    <submittedName>
        <fullName evidence="2">Por secretion system C-terminal sorting domain-containing protein</fullName>
    </submittedName>
</protein>
<dbReference type="RefSeq" id="WP_091541996.1">
    <property type="nucleotide sequence ID" value="NZ_FONY01000008.1"/>
</dbReference>
<name>A0A1I2E0Y7_9BACT</name>
<dbReference type="EMBL" id="FONY01000008">
    <property type="protein sequence ID" value="SFE86337.1"/>
    <property type="molecule type" value="Genomic_DNA"/>
</dbReference>
<proteinExistence type="predicted"/>
<dbReference type="AlphaFoldDB" id="A0A1I2E0Y7"/>
<reference evidence="2 3" key="1">
    <citation type="submission" date="2016-10" db="EMBL/GenBank/DDBJ databases">
        <authorList>
            <person name="de Groot N.N."/>
        </authorList>
    </citation>
    <scope>NUCLEOTIDE SEQUENCE [LARGE SCALE GENOMIC DNA]</scope>
    <source>
        <strain>GEY</strain>
        <strain evidence="3">DSM 9560</strain>
    </source>
</reference>
<keyword evidence="1" id="KW-0732">Signal</keyword>
<feature type="signal peptide" evidence="1">
    <location>
        <begin position="1"/>
        <end position="24"/>
    </location>
</feature>
<dbReference type="NCBIfam" id="TIGR04183">
    <property type="entry name" value="Por_Secre_tail"/>
    <property type="match status" value="1"/>
</dbReference>
<evidence type="ECO:0000256" key="1">
    <source>
        <dbReference type="SAM" id="SignalP"/>
    </source>
</evidence>
<evidence type="ECO:0000313" key="3">
    <source>
        <dbReference type="Proteomes" id="UP000199513"/>
    </source>
</evidence>
<dbReference type="InterPro" id="IPR026444">
    <property type="entry name" value="Secre_tail"/>
</dbReference>
<feature type="chain" id="PRO_5011692922" evidence="1">
    <location>
        <begin position="25"/>
        <end position="207"/>
    </location>
</feature>
<dbReference type="Proteomes" id="UP000199513">
    <property type="component" value="Unassembled WGS sequence"/>
</dbReference>
<gene>
    <name evidence="2" type="ORF">SAMN04488541_1008106</name>
</gene>
<dbReference type="OrthoDB" id="955668at2"/>
<sequence length="207" mass="22968">MKTVRNLFAFIFALAFVIGGNAYAFNGTPNEGYEVTASEKFAYSIFALQSSLKFRLNFDNEDGSDVTVKIFDPNGKLAFAETIKRKVEVRRNYDLSSIGKGIYTVEVIDGDFKASHKIGVGVAAPQGEFNAYVSKLHEGSVKVAYQNANDGYVNIVLRDEKGNVVYDEVSQDAQYARKFNLSKLKRGTYTMSVTSGKKTVEQVYSIQ</sequence>
<evidence type="ECO:0000313" key="2">
    <source>
        <dbReference type="EMBL" id="SFE86337.1"/>
    </source>
</evidence>
<keyword evidence="3" id="KW-1185">Reference proteome</keyword>